<dbReference type="EMBL" id="JALLAZ020001247">
    <property type="protein sequence ID" value="KAL3778021.1"/>
    <property type="molecule type" value="Genomic_DNA"/>
</dbReference>
<dbReference type="AlphaFoldDB" id="A0ABD3NR56"/>
<evidence type="ECO:0000313" key="2">
    <source>
        <dbReference type="Proteomes" id="UP001530315"/>
    </source>
</evidence>
<sequence>MGTDMQASMEQEPTRVMRMSSPDLAGSMNPDYCVMLSLSVFLEAWISQGQGRISQWLFSDGVTSASSADEQETHHWKSRLYSCISSIVKKMSLSWIRPHRPIEPWPIIPPRSMQRHMRGGEESFRTSSTSGHVGRQRNPPKIRTPILFSLARHQGSFGSMPWRNITKIKSGVNISDNWLSNHVCPGISSCFGRGLLLSLQSHCFGLQWMKYDGLRLHNMNSLAEDAEHLQVQTNVNPVEKVTVLVAEVDGVPEFSEVDPEFLGTSNTGLGGGGGGGGPLMMEWRNFVTAKICGMENRMHDLQSNQGGHHGELVK</sequence>
<protein>
    <submittedName>
        <fullName evidence="1">Uncharacterized protein</fullName>
    </submittedName>
</protein>
<comment type="caution">
    <text evidence="1">The sequence shown here is derived from an EMBL/GenBank/DDBJ whole genome shotgun (WGS) entry which is preliminary data.</text>
</comment>
<name>A0ABD3NR56_9STRA</name>
<gene>
    <name evidence="1" type="ORF">ACHAW5_005724</name>
</gene>
<reference evidence="1 2" key="1">
    <citation type="submission" date="2024-10" db="EMBL/GenBank/DDBJ databases">
        <title>Updated reference genomes for cyclostephanoid diatoms.</title>
        <authorList>
            <person name="Roberts W.R."/>
            <person name="Alverson A.J."/>
        </authorList>
    </citation>
    <scope>NUCLEOTIDE SEQUENCE [LARGE SCALE GENOMIC DNA]</scope>
    <source>
        <strain evidence="1 2">AJA276-08</strain>
    </source>
</reference>
<organism evidence="1 2">
    <name type="scientific">Stephanodiscus triporus</name>
    <dbReference type="NCBI Taxonomy" id="2934178"/>
    <lineage>
        <taxon>Eukaryota</taxon>
        <taxon>Sar</taxon>
        <taxon>Stramenopiles</taxon>
        <taxon>Ochrophyta</taxon>
        <taxon>Bacillariophyta</taxon>
        <taxon>Coscinodiscophyceae</taxon>
        <taxon>Thalassiosirophycidae</taxon>
        <taxon>Stephanodiscales</taxon>
        <taxon>Stephanodiscaceae</taxon>
        <taxon>Stephanodiscus</taxon>
    </lineage>
</organism>
<accession>A0ABD3NR56</accession>
<evidence type="ECO:0000313" key="1">
    <source>
        <dbReference type="EMBL" id="KAL3778021.1"/>
    </source>
</evidence>
<proteinExistence type="predicted"/>
<keyword evidence="2" id="KW-1185">Reference proteome</keyword>
<dbReference type="Proteomes" id="UP001530315">
    <property type="component" value="Unassembled WGS sequence"/>
</dbReference>